<gene>
    <name evidence="2" type="ORF">BU23DRAFT_551972</name>
</gene>
<proteinExistence type="predicted"/>
<evidence type="ECO:0000313" key="3">
    <source>
        <dbReference type="Proteomes" id="UP000800036"/>
    </source>
</evidence>
<dbReference type="OrthoDB" id="1862401at2759"/>
<dbReference type="AlphaFoldDB" id="A0A6A5VEP8"/>
<dbReference type="PANTHER" id="PTHR31896:SF64">
    <property type="entry name" value="TRICHOTHECENE 3-O-ACETYLTRANSFERASE"/>
    <property type="match status" value="1"/>
</dbReference>
<keyword evidence="1" id="KW-0808">Transferase</keyword>
<dbReference type="PANTHER" id="PTHR31896">
    <property type="entry name" value="FAMILY REGULATORY PROTEIN, PUTATIVE (AFU_ORTHOLOGUE AFUA_3G14730)-RELATED"/>
    <property type="match status" value="1"/>
</dbReference>
<dbReference type="InterPro" id="IPR023213">
    <property type="entry name" value="CAT-like_dom_sf"/>
</dbReference>
<reference evidence="2" key="1">
    <citation type="journal article" date="2020" name="Stud. Mycol.">
        <title>101 Dothideomycetes genomes: a test case for predicting lifestyles and emergence of pathogens.</title>
        <authorList>
            <person name="Haridas S."/>
            <person name="Albert R."/>
            <person name="Binder M."/>
            <person name="Bloem J."/>
            <person name="Labutti K."/>
            <person name="Salamov A."/>
            <person name="Andreopoulos B."/>
            <person name="Baker S."/>
            <person name="Barry K."/>
            <person name="Bills G."/>
            <person name="Bluhm B."/>
            <person name="Cannon C."/>
            <person name="Castanera R."/>
            <person name="Culley D."/>
            <person name="Daum C."/>
            <person name="Ezra D."/>
            <person name="Gonzalez J."/>
            <person name="Henrissat B."/>
            <person name="Kuo A."/>
            <person name="Liang C."/>
            <person name="Lipzen A."/>
            <person name="Lutzoni F."/>
            <person name="Magnuson J."/>
            <person name="Mondo S."/>
            <person name="Nolan M."/>
            <person name="Ohm R."/>
            <person name="Pangilinan J."/>
            <person name="Park H.-J."/>
            <person name="Ramirez L."/>
            <person name="Alfaro M."/>
            <person name="Sun H."/>
            <person name="Tritt A."/>
            <person name="Yoshinaga Y."/>
            <person name="Zwiers L.-H."/>
            <person name="Turgeon B."/>
            <person name="Goodwin S."/>
            <person name="Spatafora J."/>
            <person name="Crous P."/>
            <person name="Grigoriev I."/>
        </authorList>
    </citation>
    <scope>NUCLEOTIDE SEQUENCE</scope>
    <source>
        <strain evidence="2">CBS 107.79</strain>
    </source>
</reference>
<dbReference type="InterPro" id="IPR051283">
    <property type="entry name" value="Sec_Metabolite_Acyltrans"/>
</dbReference>
<accession>A0A6A5VEP8</accession>
<protein>
    <submittedName>
        <fullName evidence="2">Trichothecene 3-O-acetyltransferas-like protein</fullName>
    </submittedName>
</protein>
<evidence type="ECO:0000256" key="1">
    <source>
        <dbReference type="ARBA" id="ARBA00022679"/>
    </source>
</evidence>
<sequence length="500" mass="56092">MILKSTTEREEEETTLHLSAVDQNVVRVYTQVFLTFPFPNATQRDVAEEALRKGLHATLQNFPFLAGKLSLADDHSGKLVLTYPTKLPDIETSDIFAVEEDNKFRSYSSLKEDGMPPDAFLGSRLRPADFTKYPGISADGEGIVNFDNGNEAPVMRVQAVFISGGLILSMYVHHAVMDCAGINVFWNCFAENISALTSKAHETGSPATDYALRQLSMRQELNERAATHVDGQLPSAEAYVEGVFKYNKSLPEDTECALRIFTIPADRIRNYREHLKQYLPDPPRLTICNVLAALLWIHVTRARAFRRGNCGDEKSKIGIATDMRKRMNPPLAETYTGNMAIFTTGSLTVKDVTAEAKVTEHTIVPTIREVQKAVGKVDNNWASQHVGFFKSIDPITDNEVGLAFRFGMDIYITSWMNFGADIQWNIPGTDLDEHSLGGRPEFIRRSYGPADGGMMIMPRRRHLVNGEEAPYEVMVRLAEVDMNRLMEEEGGFREWADRVI</sequence>
<dbReference type="EMBL" id="ML976668">
    <property type="protein sequence ID" value="KAF1975963.1"/>
    <property type="molecule type" value="Genomic_DNA"/>
</dbReference>
<name>A0A6A5VEP8_9PLEO</name>
<dbReference type="Pfam" id="PF02458">
    <property type="entry name" value="Transferase"/>
    <property type="match status" value="2"/>
</dbReference>
<dbReference type="Gene3D" id="3.30.559.10">
    <property type="entry name" value="Chloramphenicol acetyltransferase-like domain"/>
    <property type="match status" value="2"/>
</dbReference>
<dbReference type="GO" id="GO:0016740">
    <property type="term" value="F:transferase activity"/>
    <property type="evidence" value="ECO:0007669"/>
    <property type="project" value="UniProtKB-KW"/>
</dbReference>
<keyword evidence="3" id="KW-1185">Reference proteome</keyword>
<evidence type="ECO:0000313" key="2">
    <source>
        <dbReference type="EMBL" id="KAF1975963.1"/>
    </source>
</evidence>
<dbReference type="Proteomes" id="UP000800036">
    <property type="component" value="Unassembled WGS sequence"/>
</dbReference>
<organism evidence="2 3">
    <name type="scientific">Bimuria novae-zelandiae CBS 107.79</name>
    <dbReference type="NCBI Taxonomy" id="1447943"/>
    <lineage>
        <taxon>Eukaryota</taxon>
        <taxon>Fungi</taxon>
        <taxon>Dikarya</taxon>
        <taxon>Ascomycota</taxon>
        <taxon>Pezizomycotina</taxon>
        <taxon>Dothideomycetes</taxon>
        <taxon>Pleosporomycetidae</taxon>
        <taxon>Pleosporales</taxon>
        <taxon>Massarineae</taxon>
        <taxon>Didymosphaeriaceae</taxon>
        <taxon>Bimuria</taxon>
    </lineage>
</organism>